<dbReference type="AlphaFoldDB" id="A0ABD2Q0P5"/>
<evidence type="ECO:0000256" key="1">
    <source>
        <dbReference type="SAM" id="MobiDB-lite"/>
    </source>
</evidence>
<gene>
    <name evidence="2" type="ORF">Ciccas_008356</name>
</gene>
<dbReference type="Proteomes" id="UP001626550">
    <property type="component" value="Unassembled WGS sequence"/>
</dbReference>
<evidence type="ECO:0000313" key="2">
    <source>
        <dbReference type="EMBL" id="KAL3313045.1"/>
    </source>
</evidence>
<feature type="region of interest" description="Disordered" evidence="1">
    <location>
        <begin position="22"/>
        <end position="41"/>
    </location>
</feature>
<dbReference type="EMBL" id="JBJKFK010001455">
    <property type="protein sequence ID" value="KAL3313045.1"/>
    <property type="molecule type" value="Genomic_DNA"/>
</dbReference>
<protein>
    <submittedName>
        <fullName evidence="2">Uncharacterized protein</fullName>
    </submittedName>
</protein>
<evidence type="ECO:0000313" key="3">
    <source>
        <dbReference type="Proteomes" id="UP001626550"/>
    </source>
</evidence>
<name>A0ABD2Q0P5_9PLAT</name>
<organism evidence="2 3">
    <name type="scientific">Cichlidogyrus casuarinus</name>
    <dbReference type="NCBI Taxonomy" id="1844966"/>
    <lineage>
        <taxon>Eukaryota</taxon>
        <taxon>Metazoa</taxon>
        <taxon>Spiralia</taxon>
        <taxon>Lophotrochozoa</taxon>
        <taxon>Platyhelminthes</taxon>
        <taxon>Monogenea</taxon>
        <taxon>Monopisthocotylea</taxon>
        <taxon>Dactylogyridea</taxon>
        <taxon>Ancyrocephalidae</taxon>
        <taxon>Cichlidogyrus</taxon>
    </lineage>
</organism>
<comment type="caution">
    <text evidence="2">The sequence shown here is derived from an EMBL/GenBank/DDBJ whole genome shotgun (WGS) entry which is preliminary data.</text>
</comment>
<accession>A0ABD2Q0P5</accession>
<feature type="compositionally biased region" description="Basic and acidic residues" evidence="1">
    <location>
        <begin position="22"/>
        <end position="37"/>
    </location>
</feature>
<proteinExistence type="predicted"/>
<sequence>MGIKDKDAKIEGKKLKNIVLEKNKTNSETKSSKKTIKDPQQLLSEIRKRLQESNDRCLSVSPISQEVTHKKLIKAFPTAISARINGVNKNSAGSRGYV</sequence>
<keyword evidence="3" id="KW-1185">Reference proteome</keyword>
<reference evidence="2 3" key="1">
    <citation type="submission" date="2024-11" db="EMBL/GenBank/DDBJ databases">
        <title>Adaptive evolution of stress response genes in parasites aligns with host niche diversity.</title>
        <authorList>
            <person name="Hahn C."/>
            <person name="Resl P."/>
        </authorList>
    </citation>
    <scope>NUCLEOTIDE SEQUENCE [LARGE SCALE GENOMIC DNA]</scope>
    <source>
        <strain evidence="2">EGGRZ-B1_66</strain>
        <tissue evidence="2">Body</tissue>
    </source>
</reference>